<comment type="cofactor">
    <cofactor evidence="1">
        <name>Co(2+)</name>
        <dbReference type="ChEBI" id="CHEBI:48828"/>
    </cofactor>
</comment>
<comment type="subcellular location">
    <subcellularLocation>
        <location evidence="2">Nucleus</location>
        <location evidence="2">Nucleolus</location>
    </subcellularLocation>
    <subcellularLocation>
        <location evidence="3">Nucleus</location>
        <location evidence="3">Nucleoplasm</location>
    </subcellularLocation>
</comment>
<evidence type="ECO:0000256" key="13">
    <source>
        <dbReference type="ARBA" id="ARBA00042015"/>
    </source>
</evidence>
<evidence type="ECO:0000256" key="12">
    <source>
        <dbReference type="ARBA" id="ARBA00041656"/>
    </source>
</evidence>
<keyword evidence="6" id="KW-0546">Nucleotide metabolism</keyword>
<gene>
    <name evidence="19" type="ORF">NTJ_06860</name>
</gene>
<sequence>MDQNLPLNVMIGMIAAEPYEDVTLRDISNFNGCNQAAHVVIYADTRTPAVQKLAPRAAVYLQFRFDGHVGFPGGMLNRGERPEDAAYRELTEESGLDSEELRLTKDDLLVVHYSKSKNLLLHLFVKKVSIDIFHLLETQTVNCHEWGKEVIGVLRAPLYTMSDGYRGFPAFLDSKFIGNCKEQLLHFLDKCKIMTKEEIDLALNAKPFVLGK</sequence>
<evidence type="ECO:0000256" key="4">
    <source>
        <dbReference type="ARBA" id="ARBA00022801"/>
    </source>
</evidence>
<evidence type="ECO:0000256" key="3">
    <source>
        <dbReference type="ARBA" id="ARBA00004642"/>
    </source>
</evidence>
<organism evidence="19 20">
    <name type="scientific">Nesidiocoris tenuis</name>
    <dbReference type="NCBI Taxonomy" id="355587"/>
    <lineage>
        <taxon>Eukaryota</taxon>
        <taxon>Metazoa</taxon>
        <taxon>Ecdysozoa</taxon>
        <taxon>Arthropoda</taxon>
        <taxon>Hexapoda</taxon>
        <taxon>Insecta</taxon>
        <taxon>Pterygota</taxon>
        <taxon>Neoptera</taxon>
        <taxon>Paraneoptera</taxon>
        <taxon>Hemiptera</taxon>
        <taxon>Heteroptera</taxon>
        <taxon>Panheteroptera</taxon>
        <taxon>Cimicomorpha</taxon>
        <taxon>Miridae</taxon>
        <taxon>Dicyphina</taxon>
        <taxon>Nesidiocoris</taxon>
    </lineage>
</organism>
<keyword evidence="5" id="KW-0694">RNA-binding</keyword>
<evidence type="ECO:0000259" key="18">
    <source>
        <dbReference type="PROSITE" id="PS51462"/>
    </source>
</evidence>
<dbReference type="InterPro" id="IPR054754">
    <property type="entry name" value="NudT16"/>
</dbReference>
<evidence type="ECO:0000313" key="19">
    <source>
        <dbReference type="EMBL" id="BES94051.1"/>
    </source>
</evidence>
<dbReference type="PANTHER" id="PTHR31699">
    <property type="entry name" value="NUDIX T16 FAMILY MEMBER"/>
    <property type="match status" value="1"/>
</dbReference>
<dbReference type="PRINTS" id="PR00502">
    <property type="entry name" value="NUDIXFAMILY"/>
</dbReference>
<dbReference type="PANTHER" id="PTHR31699:SF1">
    <property type="entry name" value="U8 SNORNA-DECAPPING ENZYME"/>
    <property type="match status" value="1"/>
</dbReference>
<comment type="catalytic activity">
    <reaction evidence="17">
        <text>dIDP + H2O = dIMP + phosphate + H(+)</text>
        <dbReference type="Rhea" id="RHEA:35211"/>
        <dbReference type="ChEBI" id="CHEBI:15377"/>
        <dbReference type="ChEBI" id="CHEBI:15378"/>
        <dbReference type="ChEBI" id="CHEBI:43474"/>
        <dbReference type="ChEBI" id="CHEBI:61194"/>
        <dbReference type="ChEBI" id="CHEBI:62286"/>
        <dbReference type="EC" id="3.6.1.64"/>
    </reaction>
    <physiologicalReaction direction="left-to-right" evidence="17">
        <dbReference type="Rhea" id="RHEA:35212"/>
    </physiologicalReaction>
</comment>
<keyword evidence="20" id="KW-1185">Reference proteome</keyword>
<dbReference type="PROSITE" id="PS00893">
    <property type="entry name" value="NUDIX_BOX"/>
    <property type="match status" value="1"/>
</dbReference>
<dbReference type="Proteomes" id="UP001307889">
    <property type="component" value="Chromosome 5"/>
</dbReference>
<dbReference type="PROSITE" id="PS51462">
    <property type="entry name" value="NUDIX"/>
    <property type="match status" value="1"/>
</dbReference>
<dbReference type="EMBL" id="AP028913">
    <property type="protein sequence ID" value="BES94051.1"/>
    <property type="molecule type" value="Genomic_DNA"/>
</dbReference>
<evidence type="ECO:0000256" key="1">
    <source>
        <dbReference type="ARBA" id="ARBA00001941"/>
    </source>
</evidence>
<comment type="similarity">
    <text evidence="8">Belongs to the Nudix hydrolase family. NUDT16 subfamily.</text>
</comment>
<dbReference type="EC" id="3.6.1.64" evidence="9"/>
<accession>A0ABN7AT46</accession>
<dbReference type="SUPFAM" id="SSF55811">
    <property type="entry name" value="Nudix"/>
    <property type="match status" value="1"/>
</dbReference>
<comment type="catalytic activity">
    <reaction evidence="15">
        <text>a 5'-end (N(7)-methyl 5'-triphosphoguanosine)-ribonucleoside in mRNA + H2O = N(7)-methyl-GDP + a 5'-end phospho-ribonucleoside in mRNA + 2 H(+)</text>
        <dbReference type="Rhea" id="RHEA:67484"/>
        <dbReference type="Rhea" id="RHEA-COMP:15692"/>
        <dbReference type="Rhea" id="RHEA-COMP:17167"/>
        <dbReference type="ChEBI" id="CHEBI:15377"/>
        <dbReference type="ChEBI" id="CHEBI:15378"/>
        <dbReference type="ChEBI" id="CHEBI:63714"/>
        <dbReference type="ChEBI" id="CHEBI:138282"/>
        <dbReference type="ChEBI" id="CHEBI:156461"/>
        <dbReference type="EC" id="3.6.1.62"/>
    </reaction>
    <physiologicalReaction direction="left-to-right" evidence="15">
        <dbReference type="Rhea" id="RHEA:67485"/>
    </physiologicalReaction>
</comment>
<dbReference type="InterPro" id="IPR000086">
    <property type="entry name" value="NUDIX_hydrolase_dom"/>
</dbReference>
<keyword evidence="4" id="KW-0378">Hydrolase</keyword>
<dbReference type="InterPro" id="IPR015797">
    <property type="entry name" value="NUDIX_hydrolase-like_dom_sf"/>
</dbReference>
<keyword evidence="7" id="KW-0539">Nucleus</keyword>
<evidence type="ECO:0000256" key="2">
    <source>
        <dbReference type="ARBA" id="ARBA00004604"/>
    </source>
</evidence>
<evidence type="ECO:0000256" key="9">
    <source>
        <dbReference type="ARBA" id="ARBA00038899"/>
    </source>
</evidence>
<dbReference type="InterPro" id="IPR020084">
    <property type="entry name" value="NUDIX_hydrolase_CS"/>
</dbReference>
<evidence type="ECO:0000256" key="6">
    <source>
        <dbReference type="ARBA" id="ARBA00023080"/>
    </source>
</evidence>
<evidence type="ECO:0000256" key="10">
    <source>
        <dbReference type="ARBA" id="ARBA00039871"/>
    </source>
</evidence>
<evidence type="ECO:0000313" key="20">
    <source>
        <dbReference type="Proteomes" id="UP001307889"/>
    </source>
</evidence>
<name>A0ABN7AT46_9HEMI</name>
<evidence type="ECO:0000256" key="5">
    <source>
        <dbReference type="ARBA" id="ARBA00022884"/>
    </source>
</evidence>
<evidence type="ECO:0000256" key="16">
    <source>
        <dbReference type="ARBA" id="ARBA00047875"/>
    </source>
</evidence>
<dbReference type="InterPro" id="IPR020476">
    <property type="entry name" value="Nudix_hydrolase"/>
</dbReference>
<dbReference type="Pfam" id="PF22327">
    <property type="entry name" value="Nudt16-like"/>
    <property type="match status" value="1"/>
</dbReference>
<evidence type="ECO:0000256" key="17">
    <source>
        <dbReference type="ARBA" id="ARBA00048945"/>
    </source>
</evidence>
<reference evidence="19 20" key="1">
    <citation type="submission" date="2023-09" db="EMBL/GenBank/DDBJ databases">
        <title>Nesidiocoris tenuis whole genome shotgun sequence.</title>
        <authorList>
            <person name="Shibata T."/>
            <person name="Shimoda M."/>
            <person name="Kobayashi T."/>
            <person name="Uehara T."/>
        </authorList>
    </citation>
    <scope>NUCLEOTIDE SEQUENCE [LARGE SCALE GENOMIC DNA]</scope>
    <source>
        <strain evidence="19 20">Japan</strain>
    </source>
</reference>
<comment type="catalytic activity">
    <reaction evidence="16">
        <text>IDP + H2O = IMP + phosphate + H(+)</text>
        <dbReference type="Rhea" id="RHEA:35207"/>
        <dbReference type="ChEBI" id="CHEBI:15377"/>
        <dbReference type="ChEBI" id="CHEBI:15378"/>
        <dbReference type="ChEBI" id="CHEBI:43474"/>
        <dbReference type="ChEBI" id="CHEBI:58053"/>
        <dbReference type="ChEBI" id="CHEBI:58280"/>
        <dbReference type="EC" id="3.6.1.64"/>
    </reaction>
    <physiologicalReaction direction="left-to-right" evidence="16">
        <dbReference type="Rhea" id="RHEA:35208"/>
    </physiologicalReaction>
</comment>
<dbReference type="Gene3D" id="3.90.79.10">
    <property type="entry name" value="Nucleoside Triphosphate Pyrophosphohydrolase"/>
    <property type="match status" value="1"/>
</dbReference>
<feature type="domain" description="Nudix hydrolase" evidence="18">
    <location>
        <begin position="32"/>
        <end position="178"/>
    </location>
</feature>
<evidence type="ECO:0000256" key="7">
    <source>
        <dbReference type="ARBA" id="ARBA00023242"/>
    </source>
</evidence>
<evidence type="ECO:0000256" key="14">
    <source>
        <dbReference type="ARBA" id="ARBA00043162"/>
    </source>
</evidence>
<proteinExistence type="inferred from homology"/>
<evidence type="ECO:0000256" key="15">
    <source>
        <dbReference type="ARBA" id="ARBA00047661"/>
    </source>
</evidence>
<evidence type="ECO:0000256" key="11">
    <source>
        <dbReference type="ARBA" id="ARBA00041450"/>
    </source>
</evidence>
<protein>
    <recommendedName>
        <fullName evidence="10">U8 snoRNA-decapping enzyme</fullName>
        <ecNumber evidence="9">3.6.1.64</ecNumber>
    </recommendedName>
    <alternativeName>
        <fullName evidence="13">IDP phosphatase</fullName>
    </alternativeName>
    <alternativeName>
        <fullName evidence="11">Inosine diphosphate phosphatase</fullName>
    </alternativeName>
    <alternativeName>
        <fullName evidence="12">Nucleoside diphosphate-linked moiety X motif 16</fullName>
    </alternativeName>
    <alternativeName>
        <fullName evidence="14">m7GpppN-mRNA hydrolase</fullName>
    </alternativeName>
</protein>
<evidence type="ECO:0000256" key="8">
    <source>
        <dbReference type="ARBA" id="ARBA00038173"/>
    </source>
</evidence>